<evidence type="ECO:0000313" key="1">
    <source>
        <dbReference type="EMBL" id="CDW25667.1"/>
    </source>
</evidence>
<dbReference type="AlphaFoldDB" id="A0A0K2TJ42"/>
<organism evidence="1">
    <name type="scientific">Lepeophtheirus salmonis</name>
    <name type="common">Salmon louse</name>
    <name type="synonym">Caligus salmonis</name>
    <dbReference type="NCBI Taxonomy" id="72036"/>
    <lineage>
        <taxon>Eukaryota</taxon>
        <taxon>Metazoa</taxon>
        <taxon>Ecdysozoa</taxon>
        <taxon>Arthropoda</taxon>
        <taxon>Crustacea</taxon>
        <taxon>Multicrustacea</taxon>
        <taxon>Hexanauplia</taxon>
        <taxon>Copepoda</taxon>
        <taxon>Siphonostomatoida</taxon>
        <taxon>Caligidae</taxon>
        <taxon>Lepeophtheirus</taxon>
    </lineage>
</organism>
<protein>
    <submittedName>
        <fullName evidence="1">Uncharacterized protein</fullName>
    </submittedName>
</protein>
<sequence>MEVFVTSFAAVHITAKFLVIFRIQKTSSFTSMLESPEVLTIMSLFILAEGDIPYWTNMDFFAPS</sequence>
<reference evidence="1" key="1">
    <citation type="submission" date="2014-05" db="EMBL/GenBank/DDBJ databases">
        <authorList>
            <person name="Chronopoulou M."/>
        </authorList>
    </citation>
    <scope>NUCLEOTIDE SEQUENCE</scope>
    <source>
        <tissue evidence="1">Whole organism</tissue>
    </source>
</reference>
<accession>A0A0K2TJ42</accession>
<name>A0A0K2TJ42_LEPSM</name>
<proteinExistence type="predicted"/>
<dbReference type="EMBL" id="HACA01008306">
    <property type="protein sequence ID" value="CDW25667.1"/>
    <property type="molecule type" value="Transcribed_RNA"/>
</dbReference>